<gene>
    <name evidence="10" type="ORF">SAMN05660686_00154</name>
</gene>
<evidence type="ECO:0000256" key="5">
    <source>
        <dbReference type="ARBA" id="ARBA00022970"/>
    </source>
</evidence>
<proteinExistence type="inferred from homology"/>
<dbReference type="Pfam" id="PF02653">
    <property type="entry name" value="BPD_transp_2"/>
    <property type="match status" value="1"/>
</dbReference>
<feature type="transmembrane region" description="Helical" evidence="9">
    <location>
        <begin position="147"/>
        <end position="167"/>
    </location>
</feature>
<evidence type="ECO:0000256" key="4">
    <source>
        <dbReference type="ARBA" id="ARBA00022692"/>
    </source>
</evidence>
<feature type="transmembrane region" description="Helical" evidence="9">
    <location>
        <begin position="269"/>
        <end position="286"/>
    </location>
</feature>
<comment type="subcellular location">
    <subcellularLocation>
        <location evidence="1">Cell membrane</location>
        <topology evidence="1">Multi-pass membrane protein</topology>
    </subcellularLocation>
</comment>
<evidence type="ECO:0000256" key="3">
    <source>
        <dbReference type="ARBA" id="ARBA00022475"/>
    </source>
</evidence>
<feature type="transmembrane region" description="Helical" evidence="9">
    <location>
        <begin position="42"/>
        <end position="62"/>
    </location>
</feature>
<dbReference type="GO" id="GO:0006865">
    <property type="term" value="P:amino acid transport"/>
    <property type="evidence" value="ECO:0007669"/>
    <property type="project" value="UniProtKB-KW"/>
</dbReference>
<dbReference type="CDD" id="cd06582">
    <property type="entry name" value="TM_PBP1_LivH_like"/>
    <property type="match status" value="1"/>
</dbReference>
<comment type="similarity">
    <text evidence="8">Belongs to the binding-protein-dependent transport system permease family. LivHM subfamily.</text>
</comment>
<name>A0A8G2EX47_9PROT</name>
<accession>A0A8G2EX47</accession>
<evidence type="ECO:0000313" key="10">
    <source>
        <dbReference type="EMBL" id="SDF07734.1"/>
    </source>
</evidence>
<evidence type="ECO:0000313" key="11">
    <source>
        <dbReference type="Proteomes" id="UP000198615"/>
    </source>
</evidence>
<dbReference type="InterPro" id="IPR001851">
    <property type="entry name" value="ABC_transp_permease"/>
</dbReference>
<dbReference type="EMBL" id="FNBW01000001">
    <property type="protein sequence ID" value="SDF07734.1"/>
    <property type="molecule type" value="Genomic_DNA"/>
</dbReference>
<protein>
    <submittedName>
        <fullName evidence="10">Amino acid/amide ABC transporter membrane protein 1, HAAT family</fullName>
    </submittedName>
</protein>
<dbReference type="InterPro" id="IPR052157">
    <property type="entry name" value="BCAA_transport_permease"/>
</dbReference>
<keyword evidence="5" id="KW-0029">Amino-acid transport</keyword>
<dbReference type="GO" id="GO:0022857">
    <property type="term" value="F:transmembrane transporter activity"/>
    <property type="evidence" value="ECO:0007669"/>
    <property type="project" value="InterPro"/>
</dbReference>
<dbReference type="AlphaFoldDB" id="A0A8G2EX47"/>
<keyword evidence="7 9" id="KW-0472">Membrane</keyword>
<evidence type="ECO:0000256" key="6">
    <source>
        <dbReference type="ARBA" id="ARBA00022989"/>
    </source>
</evidence>
<feature type="transmembrane region" description="Helical" evidence="9">
    <location>
        <begin position="12"/>
        <end position="35"/>
    </location>
</feature>
<feature type="transmembrane region" description="Helical" evidence="9">
    <location>
        <begin position="196"/>
        <end position="217"/>
    </location>
</feature>
<evidence type="ECO:0000256" key="2">
    <source>
        <dbReference type="ARBA" id="ARBA00022448"/>
    </source>
</evidence>
<keyword evidence="3" id="KW-1003">Cell membrane</keyword>
<dbReference type="GO" id="GO:0005886">
    <property type="term" value="C:plasma membrane"/>
    <property type="evidence" value="ECO:0007669"/>
    <property type="project" value="UniProtKB-SubCell"/>
</dbReference>
<feature type="transmembrane region" description="Helical" evidence="9">
    <location>
        <begin position="68"/>
        <end position="88"/>
    </location>
</feature>
<feature type="transmembrane region" description="Helical" evidence="9">
    <location>
        <begin position="229"/>
        <end position="257"/>
    </location>
</feature>
<sequence>MNLALTILVEGLGYASYLFIVSLGLTIIFGVLKILNVAHGAFYAWGAYSCAFLIGELSTMGVSDLGTMIAIPIAALVVGVVLGSAIERTIIRNLYGRDEVIIVLATFGLFLVLEDVILLVFGVDPYFAFQPTLAMPGVQIGGIYQDGYKLTMIALSLVVGLISWIVLNRTHWGKLVSAIIFDSELAVAMGVNVRRVFYVVFVAGAVLGALGGAYIAPTISVSPGFGVEVIVLSFAVVVIGGMGSIGGAAIGALMVGLLRAYAVLQWPEIELFVVYAVMAAVLIFRPEGLFAPAKARKI</sequence>
<evidence type="ECO:0000256" key="1">
    <source>
        <dbReference type="ARBA" id="ARBA00004651"/>
    </source>
</evidence>
<keyword evidence="2" id="KW-0813">Transport</keyword>
<dbReference type="RefSeq" id="WP_028793158.1">
    <property type="nucleotide sequence ID" value="NZ_FNBW01000001.1"/>
</dbReference>
<dbReference type="PANTHER" id="PTHR11795">
    <property type="entry name" value="BRANCHED-CHAIN AMINO ACID TRANSPORT SYSTEM PERMEASE PROTEIN LIVH"/>
    <property type="match status" value="1"/>
</dbReference>
<evidence type="ECO:0000256" key="7">
    <source>
        <dbReference type="ARBA" id="ARBA00023136"/>
    </source>
</evidence>
<reference evidence="10 11" key="1">
    <citation type="submission" date="2016-10" db="EMBL/GenBank/DDBJ databases">
        <authorList>
            <person name="Varghese N."/>
            <person name="Submissions S."/>
        </authorList>
    </citation>
    <scope>NUCLEOTIDE SEQUENCE [LARGE SCALE GENOMIC DNA]</scope>
    <source>
        <strain evidence="10 11">DSM 18839</strain>
    </source>
</reference>
<comment type="caution">
    <text evidence="10">The sequence shown here is derived from an EMBL/GenBank/DDBJ whole genome shotgun (WGS) entry which is preliminary data.</text>
</comment>
<dbReference type="OrthoDB" id="8126477at2"/>
<keyword evidence="4 9" id="KW-0812">Transmembrane</keyword>
<dbReference type="PANTHER" id="PTHR11795:SF442">
    <property type="entry name" value="ABC TRANSPORTER ATP-BINDING PROTEIN"/>
    <property type="match status" value="1"/>
</dbReference>
<keyword evidence="6 9" id="KW-1133">Transmembrane helix</keyword>
<dbReference type="Proteomes" id="UP000198615">
    <property type="component" value="Unassembled WGS sequence"/>
</dbReference>
<organism evidence="10 11">
    <name type="scientific">Thalassobaculum litoreum DSM 18839</name>
    <dbReference type="NCBI Taxonomy" id="1123362"/>
    <lineage>
        <taxon>Bacteria</taxon>
        <taxon>Pseudomonadati</taxon>
        <taxon>Pseudomonadota</taxon>
        <taxon>Alphaproteobacteria</taxon>
        <taxon>Rhodospirillales</taxon>
        <taxon>Thalassobaculaceae</taxon>
        <taxon>Thalassobaculum</taxon>
    </lineage>
</organism>
<evidence type="ECO:0000256" key="8">
    <source>
        <dbReference type="ARBA" id="ARBA00037998"/>
    </source>
</evidence>
<evidence type="ECO:0000256" key="9">
    <source>
        <dbReference type="SAM" id="Phobius"/>
    </source>
</evidence>
<feature type="transmembrane region" description="Helical" evidence="9">
    <location>
        <begin position="100"/>
        <end position="127"/>
    </location>
</feature>
<keyword evidence="11" id="KW-1185">Reference proteome</keyword>